<organism evidence="1 2">
    <name type="scientific">Streptomyces alanosinicus</name>
    <dbReference type="NCBI Taxonomy" id="68171"/>
    <lineage>
        <taxon>Bacteria</taxon>
        <taxon>Bacillati</taxon>
        <taxon>Actinomycetota</taxon>
        <taxon>Actinomycetes</taxon>
        <taxon>Kitasatosporales</taxon>
        <taxon>Streptomycetaceae</taxon>
        <taxon>Streptomyces</taxon>
    </lineage>
</organism>
<sequence>MTAVTAIAAENSTSGRCHDRYESNDRYGGRDRYGRCEDIRKEFMTTPKVDSGTIRYPIAPLSIIGWRVGKGPARWA</sequence>
<dbReference type="Proteomes" id="UP000655443">
    <property type="component" value="Unassembled WGS sequence"/>
</dbReference>
<keyword evidence="2" id="KW-1185">Reference proteome</keyword>
<gene>
    <name evidence="1" type="ORF">GCM10010339_81170</name>
</gene>
<comment type="caution">
    <text evidence="1">The sequence shown here is derived from an EMBL/GenBank/DDBJ whole genome shotgun (WGS) entry which is preliminary data.</text>
</comment>
<evidence type="ECO:0000313" key="1">
    <source>
        <dbReference type="EMBL" id="GHE13619.1"/>
    </source>
</evidence>
<reference evidence="1" key="2">
    <citation type="submission" date="2020-09" db="EMBL/GenBank/DDBJ databases">
        <authorList>
            <person name="Sun Q."/>
            <person name="Ohkuma M."/>
        </authorList>
    </citation>
    <scope>NUCLEOTIDE SEQUENCE</scope>
    <source>
        <strain evidence="1">JCM 4714</strain>
    </source>
</reference>
<reference evidence="1" key="1">
    <citation type="journal article" date="2014" name="Int. J. Syst. Evol. Microbiol.">
        <title>Complete genome sequence of Corynebacterium casei LMG S-19264T (=DSM 44701T), isolated from a smear-ripened cheese.</title>
        <authorList>
            <consortium name="US DOE Joint Genome Institute (JGI-PGF)"/>
            <person name="Walter F."/>
            <person name="Albersmeier A."/>
            <person name="Kalinowski J."/>
            <person name="Ruckert C."/>
        </authorList>
    </citation>
    <scope>NUCLEOTIDE SEQUENCE</scope>
    <source>
        <strain evidence="1">JCM 4714</strain>
    </source>
</reference>
<evidence type="ECO:0000313" key="2">
    <source>
        <dbReference type="Proteomes" id="UP000655443"/>
    </source>
</evidence>
<name>A0A918YRQ7_9ACTN</name>
<dbReference type="AlphaFoldDB" id="A0A918YRQ7"/>
<dbReference type="EMBL" id="BMVG01000042">
    <property type="protein sequence ID" value="GHE13619.1"/>
    <property type="molecule type" value="Genomic_DNA"/>
</dbReference>
<proteinExistence type="predicted"/>
<accession>A0A918YRQ7</accession>
<protein>
    <submittedName>
        <fullName evidence="1">Uncharacterized protein</fullName>
    </submittedName>
</protein>